<gene>
    <name evidence="4" type="ORF">HUK84_15725</name>
</gene>
<dbReference type="PROSITE" id="PS00470">
    <property type="entry name" value="IDH_IMDH"/>
    <property type="match status" value="1"/>
</dbReference>
<dbReference type="Gene3D" id="3.40.718.10">
    <property type="entry name" value="Isopropylmalate Dehydrogenase"/>
    <property type="match status" value="1"/>
</dbReference>
<keyword evidence="2" id="KW-0560">Oxidoreductase</keyword>
<dbReference type="AlphaFoldDB" id="A0A7Y7IZ56"/>
<evidence type="ECO:0000256" key="2">
    <source>
        <dbReference type="ARBA" id="ARBA00023002"/>
    </source>
</evidence>
<comment type="caution">
    <text evidence="4">The sequence shown here is derived from an EMBL/GenBank/DDBJ whole genome shotgun (WGS) entry which is preliminary data.</text>
</comment>
<dbReference type="EMBL" id="JABXXP010000492">
    <property type="protein sequence ID" value="NVN12556.1"/>
    <property type="molecule type" value="Genomic_DNA"/>
</dbReference>
<accession>A0A7Y7IZ56</accession>
<evidence type="ECO:0000313" key="4">
    <source>
        <dbReference type="EMBL" id="NVN12556.1"/>
    </source>
</evidence>
<dbReference type="GO" id="GO:0051287">
    <property type="term" value="F:NAD binding"/>
    <property type="evidence" value="ECO:0007669"/>
    <property type="project" value="InterPro"/>
</dbReference>
<comment type="similarity">
    <text evidence="1">Belongs to the isocitrate and isopropylmalate dehydrogenases family.</text>
</comment>
<proteinExistence type="inferred from homology"/>
<evidence type="ECO:0000259" key="3">
    <source>
        <dbReference type="SMART" id="SM01329"/>
    </source>
</evidence>
<feature type="non-terminal residue" evidence="4">
    <location>
        <position position="322"/>
    </location>
</feature>
<dbReference type="InterPro" id="IPR019818">
    <property type="entry name" value="IsoCit/isopropylmalate_DH_CS"/>
</dbReference>
<protein>
    <submittedName>
        <fullName evidence="4">NAD-dependent isocitrate dehydrogenase</fullName>
    </submittedName>
</protein>
<dbReference type="InterPro" id="IPR024084">
    <property type="entry name" value="IsoPropMal-DH-like_dom"/>
</dbReference>
<feature type="domain" description="Isopropylmalate dehydrogenase-like" evidence="3">
    <location>
        <begin position="7"/>
        <end position="322"/>
    </location>
</feature>
<name>A0A7Y7IZ56_9PROT</name>
<dbReference type="GO" id="GO:0006099">
    <property type="term" value="P:tricarboxylic acid cycle"/>
    <property type="evidence" value="ECO:0007669"/>
    <property type="project" value="TreeGrafter"/>
</dbReference>
<dbReference type="GO" id="GO:0006102">
    <property type="term" value="P:isocitrate metabolic process"/>
    <property type="evidence" value="ECO:0007669"/>
    <property type="project" value="TreeGrafter"/>
</dbReference>
<dbReference type="PANTHER" id="PTHR11835">
    <property type="entry name" value="DECARBOXYLATING DEHYDROGENASES-ISOCITRATE, ISOPROPYLMALATE, TARTRATE"/>
    <property type="match status" value="1"/>
</dbReference>
<dbReference type="SMART" id="SM01329">
    <property type="entry name" value="Iso_dh"/>
    <property type="match status" value="1"/>
</dbReference>
<organism evidence="4 5">
    <name type="scientific">Nguyenibacter vanlangensis</name>
    <dbReference type="NCBI Taxonomy" id="1216886"/>
    <lineage>
        <taxon>Bacteria</taxon>
        <taxon>Pseudomonadati</taxon>
        <taxon>Pseudomonadota</taxon>
        <taxon>Alphaproteobacteria</taxon>
        <taxon>Acetobacterales</taxon>
        <taxon>Acetobacteraceae</taxon>
        <taxon>Nguyenibacter</taxon>
    </lineage>
</organism>
<dbReference type="Pfam" id="PF00180">
    <property type="entry name" value="Iso_dh"/>
    <property type="match status" value="1"/>
</dbReference>
<dbReference type="PANTHER" id="PTHR11835:SF34">
    <property type="entry name" value="ISOCITRATE DEHYDROGENASE [NAD] SUBUNIT ALPHA, MITOCHONDRIAL"/>
    <property type="match status" value="1"/>
</dbReference>
<dbReference type="GO" id="GO:0000287">
    <property type="term" value="F:magnesium ion binding"/>
    <property type="evidence" value="ECO:0007669"/>
    <property type="project" value="InterPro"/>
</dbReference>
<evidence type="ECO:0000256" key="1">
    <source>
        <dbReference type="ARBA" id="ARBA00007769"/>
    </source>
</evidence>
<reference evidence="4 5" key="1">
    <citation type="submission" date="2020-06" db="EMBL/GenBank/DDBJ databases">
        <title>Description of novel acetic acid bacteria.</title>
        <authorList>
            <person name="Sombolestani A."/>
        </authorList>
    </citation>
    <scope>NUCLEOTIDE SEQUENCE [LARGE SCALE GENOMIC DNA]</scope>
    <source>
        <strain evidence="4 5">LMG 31431</strain>
    </source>
</reference>
<dbReference type="GO" id="GO:0004449">
    <property type="term" value="F:isocitrate dehydrogenase (NAD+) activity"/>
    <property type="evidence" value="ECO:0007669"/>
    <property type="project" value="TreeGrafter"/>
</dbReference>
<dbReference type="SUPFAM" id="SSF53659">
    <property type="entry name" value="Isocitrate/Isopropylmalate dehydrogenase-like"/>
    <property type="match status" value="1"/>
</dbReference>
<sequence length="322" mass="34209">MSAAEKTIPATLIPGDGIGPEIVESVIEILDAVGAPFAWEKRLAGMAAVDATGNPLPKETIESIHRTGLALKGPLTTPVGGGFKSINVTLRQEFGLYANLRPTRTIVPGGRFENIDLVLVRENLEGYYAAMEHYIPVGDDPHGIAMGAGYNSRAECNRIVRFAFEYAVKNGRRKVTLVHKANILKLLTGLFLEEGRKVAKEYEGRVACDERIVDACAMQLVIDPWQYDVIVTTNLFGDILSDLTAGLVGGLGMAPGANIGEKAAIFEAVHGSAPDIAGKNVANPLALLMAANLMLGHVGRQDLATRIQGAIDAVVTTGAART</sequence>
<dbReference type="Proteomes" id="UP000534870">
    <property type="component" value="Unassembled WGS sequence"/>
</dbReference>
<evidence type="ECO:0000313" key="5">
    <source>
        <dbReference type="Proteomes" id="UP000534870"/>
    </source>
</evidence>
<dbReference type="RefSeq" id="WP_176641123.1">
    <property type="nucleotide sequence ID" value="NZ_JABXXP010000492.1"/>
</dbReference>